<evidence type="ECO:0000313" key="1">
    <source>
        <dbReference type="EMBL" id="EFJ46376.1"/>
    </source>
</evidence>
<sequence>MADQADKPGTKQPDHQPDNIEVYKYGDKNLDAPAYANGLKEAKASKAARVVADVRSFYPSSVAIARFLWNLALFFFKCNIALHLIEHPNLVAACAAMGVLLPGRKKLATTMLDNAYKELAYDLRSGLRAVAYP</sequence>
<dbReference type="RefSeq" id="XP_002952529.1">
    <property type="nucleotide sequence ID" value="XM_002952483.1"/>
</dbReference>
<dbReference type="GeneID" id="9627182"/>
<dbReference type="InParanoid" id="D8U1P3"/>
<keyword evidence="2" id="KW-1185">Reference proteome</keyword>
<accession>D8U1P3</accession>
<dbReference type="EMBL" id="GL378351">
    <property type="protein sequence ID" value="EFJ46376.1"/>
    <property type="molecule type" value="Genomic_DNA"/>
</dbReference>
<evidence type="ECO:0000313" key="2">
    <source>
        <dbReference type="Proteomes" id="UP000001058"/>
    </source>
</evidence>
<organism evidence="2">
    <name type="scientific">Volvox carteri f. nagariensis</name>
    <dbReference type="NCBI Taxonomy" id="3068"/>
    <lineage>
        <taxon>Eukaryota</taxon>
        <taxon>Viridiplantae</taxon>
        <taxon>Chlorophyta</taxon>
        <taxon>core chlorophytes</taxon>
        <taxon>Chlorophyceae</taxon>
        <taxon>CS clade</taxon>
        <taxon>Chlamydomonadales</taxon>
        <taxon>Volvocaceae</taxon>
        <taxon>Volvox</taxon>
    </lineage>
</organism>
<reference evidence="1 2" key="1">
    <citation type="journal article" date="2010" name="Science">
        <title>Genomic analysis of organismal complexity in the multicellular green alga Volvox carteri.</title>
        <authorList>
            <person name="Prochnik S.E."/>
            <person name="Umen J."/>
            <person name="Nedelcu A.M."/>
            <person name="Hallmann A."/>
            <person name="Miller S.M."/>
            <person name="Nishii I."/>
            <person name="Ferris P."/>
            <person name="Kuo A."/>
            <person name="Mitros T."/>
            <person name="Fritz-Laylin L.K."/>
            <person name="Hellsten U."/>
            <person name="Chapman J."/>
            <person name="Simakov O."/>
            <person name="Rensing S.A."/>
            <person name="Terry A."/>
            <person name="Pangilinan J."/>
            <person name="Kapitonov V."/>
            <person name="Jurka J."/>
            <person name="Salamov A."/>
            <person name="Shapiro H."/>
            <person name="Schmutz J."/>
            <person name="Grimwood J."/>
            <person name="Lindquist E."/>
            <person name="Lucas S."/>
            <person name="Grigoriev I.V."/>
            <person name="Schmitt R."/>
            <person name="Kirk D."/>
            <person name="Rokhsar D.S."/>
        </authorList>
    </citation>
    <scope>NUCLEOTIDE SEQUENCE [LARGE SCALE GENOMIC DNA]</scope>
    <source>
        <strain evidence="2">f. Nagariensis / Eve</strain>
    </source>
</reference>
<dbReference type="KEGG" id="vcn:VOLCADRAFT_93267"/>
<proteinExistence type="predicted"/>
<dbReference type="Proteomes" id="UP000001058">
    <property type="component" value="Unassembled WGS sequence"/>
</dbReference>
<gene>
    <name evidence="1" type="ORF">VOLCADRAFT_93267</name>
</gene>
<dbReference type="OrthoDB" id="558265at2759"/>
<protein>
    <submittedName>
        <fullName evidence="1">Uncharacterized protein</fullName>
    </submittedName>
</protein>
<dbReference type="AlphaFoldDB" id="D8U1P3"/>
<name>D8U1P3_VOLCA</name>